<dbReference type="InterPro" id="IPR027463">
    <property type="entry name" value="AcrB_DN_DC_subdom"/>
</dbReference>
<dbReference type="PANTHER" id="PTHR32063:SF18">
    <property type="entry name" value="CATION EFFLUX SYSTEM PROTEIN"/>
    <property type="match status" value="1"/>
</dbReference>
<feature type="transmembrane region" description="Helical" evidence="1">
    <location>
        <begin position="868"/>
        <end position="887"/>
    </location>
</feature>
<dbReference type="SUPFAM" id="SSF82714">
    <property type="entry name" value="Multidrug efflux transporter AcrB TolC docking domain, DN and DC subdomains"/>
    <property type="match status" value="2"/>
</dbReference>
<dbReference type="Gene3D" id="3.30.70.1320">
    <property type="entry name" value="Multidrug efflux transporter AcrB pore domain like"/>
    <property type="match status" value="1"/>
</dbReference>
<dbReference type="InterPro" id="IPR001036">
    <property type="entry name" value="Acrflvin-R"/>
</dbReference>
<dbReference type="RefSeq" id="WP_311349527.1">
    <property type="nucleotide sequence ID" value="NZ_JAVRHR010000001.1"/>
</dbReference>
<feature type="transmembrane region" description="Helical" evidence="1">
    <location>
        <begin position="993"/>
        <end position="1017"/>
    </location>
</feature>
<evidence type="ECO:0000313" key="3">
    <source>
        <dbReference type="Proteomes" id="UP001255246"/>
    </source>
</evidence>
<reference evidence="2 3" key="1">
    <citation type="submission" date="2023-09" db="EMBL/GenBank/DDBJ databases">
        <authorList>
            <person name="Rey-Velasco X."/>
        </authorList>
    </citation>
    <scope>NUCLEOTIDE SEQUENCE [LARGE SCALE GENOMIC DNA]</scope>
    <source>
        <strain evidence="2 3">F388</strain>
    </source>
</reference>
<feature type="transmembrane region" description="Helical" evidence="1">
    <location>
        <begin position="528"/>
        <end position="551"/>
    </location>
</feature>
<organism evidence="2 3">
    <name type="scientific">Croceitalea rosinachiae</name>
    <dbReference type="NCBI Taxonomy" id="3075596"/>
    <lineage>
        <taxon>Bacteria</taxon>
        <taxon>Pseudomonadati</taxon>
        <taxon>Bacteroidota</taxon>
        <taxon>Flavobacteriia</taxon>
        <taxon>Flavobacteriales</taxon>
        <taxon>Flavobacteriaceae</taxon>
        <taxon>Croceitalea</taxon>
    </lineage>
</organism>
<dbReference type="Gene3D" id="1.20.1640.10">
    <property type="entry name" value="Multidrug efflux transporter AcrB transmembrane domain"/>
    <property type="match status" value="2"/>
</dbReference>
<feature type="transmembrane region" description="Helical" evidence="1">
    <location>
        <begin position="389"/>
        <end position="410"/>
    </location>
</feature>
<feature type="transmembrane region" description="Helical" evidence="1">
    <location>
        <begin position="431"/>
        <end position="451"/>
    </location>
</feature>
<feature type="transmembrane region" description="Helical" evidence="1">
    <location>
        <begin position="463"/>
        <end position="490"/>
    </location>
</feature>
<proteinExistence type="predicted"/>
<feature type="transmembrane region" description="Helical" evidence="1">
    <location>
        <begin position="920"/>
        <end position="941"/>
    </location>
</feature>
<feature type="transmembrane region" description="Helical" evidence="1">
    <location>
        <begin position="12"/>
        <end position="30"/>
    </location>
</feature>
<dbReference type="Gene3D" id="3.30.70.1440">
    <property type="entry name" value="Multidrug efflux transporter AcrB pore domain"/>
    <property type="match status" value="1"/>
</dbReference>
<feature type="transmembrane region" description="Helical" evidence="1">
    <location>
        <begin position="335"/>
        <end position="354"/>
    </location>
</feature>
<keyword evidence="1" id="KW-0472">Membrane</keyword>
<dbReference type="Gene3D" id="3.30.2090.10">
    <property type="entry name" value="Multidrug efflux transporter AcrB TolC docking domain, DN and DC subdomains"/>
    <property type="match status" value="2"/>
</dbReference>
<sequence length="1037" mass="113816">MNLAKFSIDKNRITFMVLGTIILLGINMYFNLSQDSMPPYTVRVATVVSQFPGASPERVEQLVTDKIEKVAQELPELKEVTSTSRTGLSVVSVTLKDEVAPETMQSVWDRLRRKLNAIQGLPSGVSPNLNDDGIGDVYGIVVGLTSDGFSYAEMKEYADDIKDDLIKLPDAAKVELGGVQDERVFVEFDNTRLKEYGLSASKLQQNIGATNILSSGGQINVGDERIILEPTGNFDSVEDIKNMLIAVGDGSQLVKLGDITTVTKGYIDPPTQIVSVDGKEAISLHVNLKENKNIVYLGEAVDEVLNQWKQRLPVGLELTRVSSLDDYINVKVSDFMVNLIQSISIVLIVMLVFLGFRTGFVIASLIPIVTIMTLMVMGIINMGLNQVTLAALIMALGMLVDNAIVVAETIMVKLEQGVEKYKAAIEAFSELWMPLLISTLTTSAAFLAFYLSPTTMGDIVGPIFVVITIALVSSWLIALSVITMFCYMFLKVAPKGEKKPGLVDRIISAAKRYYKDLILVALRHKYKVIIGIFVAFFLSLYGFGYIPFIFFPDSDRNMITVDINLPEGNKIERTEEVVAQIEQYMSDSLRTGNTRETGIENWSSYIGEGPESYDLGYSPDEANSNYAHILVNTTSFEENVEMVKRLDGYTFRSFPNADIKVGLLGSGGGGTPIEIKVSGAEPDQLSDIAESVKQKLSGVAFTKNVKDDWGPKSKKFLIEIDQNRAQTAGITSSDIATSLQTVLDGFQTGEYREDDKSIPILMRSGDSQQQSLASLETLNIYSQNSGKSVPLLQVASIVPAWQYSKIKRLDLRRTINISSELRDGGNASAIMSEVTPWLEEQINGVWPEGYTYQLGGDAEQTAENMGPIIGYLPISGFIIVLLLIIQFNSFRKMTMVVLTIPLGIIGVVIGLLVFQEAFGFMPFLGVISLAGIVINNAIVLIDRMEVELAAGRTDQDSVIAACLQRFRPILLSTFTTILGLVPLYLSGGEMWEGMAVSIMIGLLFGTVITLLFIPSLYSALFKVSYKGYEFDEALLDA</sequence>
<comment type="caution">
    <text evidence="2">The sequence shown here is derived from an EMBL/GenBank/DDBJ whole genome shotgun (WGS) entry which is preliminary data.</text>
</comment>
<dbReference type="Gene3D" id="3.30.70.1430">
    <property type="entry name" value="Multidrug efflux transporter AcrB pore domain"/>
    <property type="match status" value="2"/>
</dbReference>
<feature type="transmembrane region" description="Helical" evidence="1">
    <location>
        <begin position="969"/>
        <end position="987"/>
    </location>
</feature>
<dbReference type="SUPFAM" id="SSF82693">
    <property type="entry name" value="Multidrug efflux transporter AcrB pore domain, PN1, PN2, PC1 and PC2 subdomains"/>
    <property type="match status" value="2"/>
</dbReference>
<accession>A0ABU3A724</accession>
<keyword evidence="1" id="KW-1133">Transmembrane helix</keyword>
<feature type="transmembrane region" description="Helical" evidence="1">
    <location>
        <begin position="894"/>
        <end position="914"/>
    </location>
</feature>
<evidence type="ECO:0000313" key="2">
    <source>
        <dbReference type="EMBL" id="MDT0605964.1"/>
    </source>
</evidence>
<dbReference type="EMBL" id="JAVRHR010000001">
    <property type="protein sequence ID" value="MDT0605964.1"/>
    <property type="molecule type" value="Genomic_DNA"/>
</dbReference>
<dbReference type="PRINTS" id="PR00702">
    <property type="entry name" value="ACRIFLAVINRP"/>
</dbReference>
<dbReference type="SUPFAM" id="SSF82866">
    <property type="entry name" value="Multidrug efflux transporter AcrB transmembrane domain"/>
    <property type="match status" value="2"/>
</dbReference>
<keyword evidence="1" id="KW-0812">Transmembrane</keyword>
<protein>
    <submittedName>
        <fullName evidence="2">Efflux RND transporter permease subunit</fullName>
    </submittedName>
</protein>
<dbReference type="PANTHER" id="PTHR32063">
    <property type="match status" value="1"/>
</dbReference>
<dbReference type="Proteomes" id="UP001255246">
    <property type="component" value="Unassembled WGS sequence"/>
</dbReference>
<evidence type="ECO:0000256" key="1">
    <source>
        <dbReference type="SAM" id="Phobius"/>
    </source>
</evidence>
<gene>
    <name evidence="2" type="ORF">RM706_02935</name>
</gene>
<name>A0ABU3A724_9FLAO</name>
<feature type="transmembrane region" description="Helical" evidence="1">
    <location>
        <begin position="361"/>
        <end position="383"/>
    </location>
</feature>
<keyword evidence="3" id="KW-1185">Reference proteome</keyword>
<dbReference type="Pfam" id="PF00873">
    <property type="entry name" value="ACR_tran"/>
    <property type="match status" value="1"/>
</dbReference>